<comment type="caution">
    <text evidence="3">The sequence shown here is derived from an EMBL/GenBank/DDBJ whole genome shotgun (WGS) entry which is preliminary data.</text>
</comment>
<accession>A0A8I0HDN7</accession>
<feature type="domain" description="HNH nuclease" evidence="2">
    <location>
        <begin position="344"/>
        <end position="396"/>
    </location>
</feature>
<dbReference type="AlphaFoldDB" id="A0A8I0HDN7"/>
<dbReference type="InterPro" id="IPR003870">
    <property type="entry name" value="DUF222"/>
</dbReference>
<reference evidence="3 4" key="1">
    <citation type="submission" date="2020-08" db="EMBL/GenBank/DDBJ databases">
        <title>A Genomic Blueprint of the Chicken Gut Microbiome.</title>
        <authorList>
            <person name="Gilroy R."/>
            <person name="Ravi A."/>
            <person name="Getino M."/>
            <person name="Pursley I."/>
            <person name="Horton D.L."/>
            <person name="Alikhan N.-F."/>
            <person name="Baker D."/>
            <person name="Gharbi K."/>
            <person name="Hall N."/>
            <person name="Watson M."/>
            <person name="Adriaenssens E.M."/>
            <person name="Foster-Nyarko E."/>
            <person name="Jarju S."/>
            <person name="Secka A."/>
            <person name="Antonio M."/>
            <person name="Oren A."/>
            <person name="Chaudhuri R."/>
            <person name="La Ragione R.M."/>
            <person name="Hildebrand F."/>
            <person name="Pallen M.J."/>
        </authorList>
    </citation>
    <scope>NUCLEOTIDE SEQUENCE [LARGE SCALE GENOMIC DNA]</scope>
    <source>
        <strain evidence="3 4">Sa1YVA5</strain>
    </source>
</reference>
<dbReference type="RefSeq" id="WP_191733057.1">
    <property type="nucleotide sequence ID" value="NZ_JACSPR010000003.1"/>
</dbReference>
<dbReference type="CDD" id="cd00085">
    <property type="entry name" value="HNHc"/>
    <property type="match status" value="1"/>
</dbReference>
<dbReference type="EMBL" id="JACSPR010000003">
    <property type="protein sequence ID" value="MBD8029831.1"/>
    <property type="molecule type" value="Genomic_DNA"/>
</dbReference>
<proteinExistence type="predicted"/>
<evidence type="ECO:0000313" key="4">
    <source>
        <dbReference type="Proteomes" id="UP000650224"/>
    </source>
</evidence>
<dbReference type="Proteomes" id="UP000650224">
    <property type="component" value="Unassembled WGS sequence"/>
</dbReference>
<organism evidence="3 4">
    <name type="scientific">Corynebacterium gallinarum</name>
    <dbReference type="NCBI Taxonomy" id="2762214"/>
    <lineage>
        <taxon>Bacteria</taxon>
        <taxon>Bacillati</taxon>
        <taxon>Actinomycetota</taxon>
        <taxon>Actinomycetes</taxon>
        <taxon>Mycobacteriales</taxon>
        <taxon>Corynebacteriaceae</taxon>
        <taxon>Corynebacterium</taxon>
    </lineage>
</organism>
<dbReference type="Pfam" id="PF02720">
    <property type="entry name" value="DUF222"/>
    <property type="match status" value="1"/>
</dbReference>
<evidence type="ECO:0000313" key="3">
    <source>
        <dbReference type="EMBL" id="MBD8029831.1"/>
    </source>
</evidence>
<dbReference type="InterPro" id="IPR003615">
    <property type="entry name" value="HNH_nuc"/>
</dbReference>
<dbReference type="SMART" id="SM00507">
    <property type="entry name" value="HNHc"/>
    <property type="match status" value="1"/>
</dbReference>
<protein>
    <submittedName>
        <fullName evidence="3">DUF222 domain-containing protein</fullName>
    </submittedName>
</protein>
<dbReference type="Gene3D" id="1.10.30.50">
    <property type="match status" value="1"/>
</dbReference>
<gene>
    <name evidence="3" type="ORF">H9627_05740</name>
</gene>
<name>A0A8I0HDN7_9CORY</name>
<evidence type="ECO:0000259" key="2">
    <source>
        <dbReference type="SMART" id="SM00507"/>
    </source>
</evidence>
<keyword evidence="4" id="KW-1185">Reference proteome</keyword>
<feature type="compositionally biased region" description="Basic and acidic residues" evidence="1">
    <location>
        <begin position="405"/>
        <end position="417"/>
    </location>
</feature>
<feature type="region of interest" description="Disordered" evidence="1">
    <location>
        <begin position="396"/>
        <end position="454"/>
    </location>
</feature>
<sequence length="454" mass="50348">MSSIEELTATITRSISELAALLTETADSPGTGEPLTRQHLDAAIALEKAINRKSLFDGAFAHLVHLSRAGDLVGATRPTTFIAQHLDISTAEALNRLRRGTREFGELDDPDNPHAEADRAYGRTYLFDNSISAEKQTLIERELKKLHKQYSLMEMRGRAVREASTRSVEDLRTWLRTEVAAHNGAAMDRDPHAAARKRHLVIGKPDVDGGCFIRGYLPAATSALLEAALAPARNAGYASPVEPEDDTRGLQQRRVDAFHQILMRHGEAQTERNGGVGTLAISMSIKDIEDMTPASRFPTNTHCELTPMDILTLGAAKYDFLIVHDPDTGRPLHLGRTQRTASIEQRIALMAAEGVCVHHRCEQSAINCEIHHVTPWARGGRTDVENMHLYCCTHHRPNNDSPIDSPKRGRSELDPDTGRYGYRPPKNFYNTDPKIELNETTAQNRSAGAKIRRQ</sequence>
<evidence type="ECO:0000256" key="1">
    <source>
        <dbReference type="SAM" id="MobiDB-lite"/>
    </source>
</evidence>